<dbReference type="AlphaFoldDB" id="A0A133ZIW5"/>
<evidence type="ECO:0000313" key="2">
    <source>
        <dbReference type="Proteomes" id="UP000070394"/>
    </source>
</evidence>
<comment type="caution">
    <text evidence="1">The sequence shown here is derived from an EMBL/GenBank/DDBJ whole genome shotgun (WGS) entry which is preliminary data.</text>
</comment>
<dbReference type="PATRIC" id="fig|467210.3.peg.2157"/>
<keyword evidence="2" id="KW-1185">Reference proteome</keyword>
<name>A0A133ZIW5_9FIRM</name>
<gene>
    <name evidence="1" type="ORF">HMPREF1866_02179</name>
</gene>
<dbReference type="EMBL" id="LSDA01000113">
    <property type="protein sequence ID" value="KXB55374.1"/>
    <property type="molecule type" value="Genomic_DNA"/>
</dbReference>
<accession>A0A133ZIW5</accession>
<organism evidence="1 2">
    <name type="scientific">Lachnoanaerobaculum saburreum</name>
    <dbReference type="NCBI Taxonomy" id="467210"/>
    <lineage>
        <taxon>Bacteria</taxon>
        <taxon>Bacillati</taxon>
        <taxon>Bacillota</taxon>
        <taxon>Clostridia</taxon>
        <taxon>Lachnospirales</taxon>
        <taxon>Lachnospiraceae</taxon>
        <taxon>Lachnoanaerobaculum</taxon>
    </lineage>
</organism>
<evidence type="ECO:0000313" key="1">
    <source>
        <dbReference type="EMBL" id="KXB55374.1"/>
    </source>
</evidence>
<dbReference type="STRING" id="467210.HMPREF1866_02179"/>
<dbReference type="Proteomes" id="UP000070394">
    <property type="component" value="Unassembled WGS sequence"/>
</dbReference>
<protein>
    <submittedName>
        <fullName evidence="1">Uncharacterized protein</fullName>
    </submittedName>
</protein>
<sequence>MQIHFKTPASSLLLSIFSYMFYKDFIQIYHNRSFTYKSK</sequence>
<proteinExistence type="predicted"/>
<reference evidence="2" key="1">
    <citation type="submission" date="2016-01" db="EMBL/GenBank/DDBJ databases">
        <authorList>
            <person name="Mitreva M."/>
            <person name="Pepin K.H."/>
            <person name="Mihindukulasuriya K.A."/>
            <person name="Fulton R."/>
            <person name="Fronick C."/>
            <person name="O'Laughlin M."/>
            <person name="Miner T."/>
            <person name="Herter B."/>
            <person name="Rosa B.A."/>
            <person name="Cordes M."/>
            <person name="Tomlinson C."/>
            <person name="Wollam A."/>
            <person name="Palsikar V.B."/>
            <person name="Mardis E.R."/>
            <person name="Wilson R.K."/>
        </authorList>
    </citation>
    <scope>NUCLEOTIDE SEQUENCE [LARGE SCALE GENOMIC DNA]</scope>
    <source>
        <strain evidence="2">DNF00896</strain>
    </source>
</reference>